<feature type="domain" description="Thiol:disulfide interchange protein DsbD N-terminal" evidence="2">
    <location>
        <begin position="59"/>
        <end position="166"/>
    </location>
</feature>
<feature type="signal peptide" evidence="1">
    <location>
        <begin position="1"/>
        <end position="38"/>
    </location>
</feature>
<accession>A0A0U2VZQ3</accession>
<gene>
    <name evidence="3" type="ORF">APZ00_00995</name>
</gene>
<dbReference type="STRING" id="121719.APZ00_00995"/>
<dbReference type="AlphaFoldDB" id="A0A0U2VZQ3"/>
<proteinExistence type="predicted"/>
<feature type="chain" id="PRO_5006833241" description="Thiol:disulfide interchange protein DsbD N-terminal domain-containing protein" evidence="1">
    <location>
        <begin position="39"/>
        <end position="302"/>
    </location>
</feature>
<sequence length="302" mass="31984">MSSRQPHDQTATPLRSAAQRLAAACSALLLAGTAPASAVITEWQVIEGGAVRLVVAGKAPDGSYEAGLEIALDPEWHTYWRYPGETGIPPELSFEGSENLAHGSLSFPAPERYDDGFSQSIVYTDSVLLPLRLTPEAADTPLKLEANAFFGVCNKICVPAEARFTLDLAADPQPDRIAARLISTARAALPVAMQETEGPRLVGFSFREGKSALKLDITADVGDATSADLFAEGAAEATTGLPKPGARDGSKVRWSLSLKGLSGPEEALPLRLVLVTDGRAVEASYTIDSRTRSIRRTDGPAQ</sequence>
<dbReference type="Proteomes" id="UP000064921">
    <property type="component" value="Chromosome"/>
</dbReference>
<dbReference type="RefSeq" id="WP_058897817.1">
    <property type="nucleotide sequence ID" value="NZ_CP013068.1"/>
</dbReference>
<organism evidence="3 4">
    <name type="scientific">Pannonibacter phragmitetus</name>
    <dbReference type="NCBI Taxonomy" id="121719"/>
    <lineage>
        <taxon>Bacteria</taxon>
        <taxon>Pseudomonadati</taxon>
        <taxon>Pseudomonadota</taxon>
        <taxon>Alphaproteobacteria</taxon>
        <taxon>Hyphomicrobiales</taxon>
        <taxon>Stappiaceae</taxon>
        <taxon>Pannonibacter</taxon>
    </lineage>
</organism>
<evidence type="ECO:0000313" key="3">
    <source>
        <dbReference type="EMBL" id="ALV25834.1"/>
    </source>
</evidence>
<evidence type="ECO:0000256" key="1">
    <source>
        <dbReference type="SAM" id="SignalP"/>
    </source>
</evidence>
<evidence type="ECO:0000259" key="2">
    <source>
        <dbReference type="Pfam" id="PF11412"/>
    </source>
</evidence>
<name>A0A0U2VZQ3_9HYPH</name>
<evidence type="ECO:0000313" key="4">
    <source>
        <dbReference type="Proteomes" id="UP000064921"/>
    </source>
</evidence>
<dbReference type="KEGG" id="pphr:APZ00_00995"/>
<dbReference type="eggNOG" id="COG4233">
    <property type="taxonomic scope" value="Bacteria"/>
</dbReference>
<reference evidence="3 4" key="1">
    <citation type="submission" date="2015-10" db="EMBL/GenBank/DDBJ databases">
        <title>The world's first case of liver abscess caused by Pannonibacter phragmitetus.</title>
        <authorList>
            <person name="Ming D."/>
            <person name="Wang M."/>
            <person name="Zhou Y."/>
            <person name="Jiang T."/>
            <person name="Hu S."/>
        </authorList>
    </citation>
    <scope>NUCLEOTIDE SEQUENCE [LARGE SCALE GENOMIC DNA]</scope>
    <source>
        <strain evidence="3 4">31801</strain>
    </source>
</reference>
<keyword evidence="1" id="KW-0732">Signal</keyword>
<keyword evidence="4" id="KW-1185">Reference proteome</keyword>
<protein>
    <recommendedName>
        <fullName evidence="2">Thiol:disulfide interchange protein DsbD N-terminal domain-containing protein</fullName>
    </recommendedName>
</protein>
<dbReference type="Pfam" id="PF11412">
    <property type="entry name" value="DsbD_N"/>
    <property type="match status" value="1"/>
</dbReference>
<dbReference type="EMBL" id="CP013068">
    <property type="protein sequence ID" value="ALV25834.1"/>
    <property type="molecule type" value="Genomic_DNA"/>
</dbReference>
<dbReference type="InterPro" id="IPR028250">
    <property type="entry name" value="DsbDN"/>
</dbReference>